<evidence type="ECO:0000313" key="4">
    <source>
        <dbReference type="Proteomes" id="UP001595751"/>
    </source>
</evidence>
<dbReference type="EMBL" id="JBHRZN010000002">
    <property type="protein sequence ID" value="MFC3849845.1"/>
    <property type="molecule type" value="Genomic_DNA"/>
</dbReference>
<keyword evidence="4" id="KW-1185">Reference proteome</keyword>
<evidence type="ECO:0000256" key="1">
    <source>
        <dbReference type="SAM" id="Phobius"/>
    </source>
</evidence>
<feature type="transmembrane region" description="Helical" evidence="1">
    <location>
        <begin position="7"/>
        <end position="29"/>
    </location>
</feature>
<dbReference type="InterPro" id="IPR005693">
    <property type="entry name" value="Mce"/>
</dbReference>
<dbReference type="InterPro" id="IPR052336">
    <property type="entry name" value="MlaD_Phospholipid_Transporter"/>
</dbReference>
<dbReference type="PANTHER" id="PTHR33371">
    <property type="entry name" value="INTERMEMBRANE PHOSPHOLIPID TRANSPORT SYSTEM BINDING PROTEIN MLAD-RELATED"/>
    <property type="match status" value="1"/>
</dbReference>
<protein>
    <submittedName>
        <fullName evidence="3">MlaD family protein</fullName>
    </submittedName>
</protein>
<dbReference type="NCBIfam" id="TIGR00996">
    <property type="entry name" value="Mtu_fam_mce"/>
    <property type="match status" value="1"/>
</dbReference>
<keyword evidence="1" id="KW-1133">Transmembrane helix</keyword>
<name>A0ABV7ZNW6_9CORY</name>
<dbReference type="Pfam" id="PF02470">
    <property type="entry name" value="MlaD"/>
    <property type="match status" value="1"/>
</dbReference>
<keyword evidence="1" id="KW-0472">Membrane</keyword>
<evidence type="ECO:0000313" key="3">
    <source>
        <dbReference type="EMBL" id="MFC3849845.1"/>
    </source>
</evidence>
<evidence type="ECO:0000259" key="2">
    <source>
        <dbReference type="Pfam" id="PF02470"/>
    </source>
</evidence>
<organism evidence="3 4">
    <name type="scientific">Corynebacterium hansenii</name>
    <dbReference type="NCBI Taxonomy" id="394964"/>
    <lineage>
        <taxon>Bacteria</taxon>
        <taxon>Bacillati</taxon>
        <taxon>Actinomycetota</taxon>
        <taxon>Actinomycetes</taxon>
        <taxon>Mycobacteriales</taxon>
        <taxon>Corynebacteriaceae</taxon>
        <taxon>Corynebacterium</taxon>
    </lineage>
</organism>
<keyword evidence="1" id="KW-0812">Transmembrane</keyword>
<reference evidence="4" key="1">
    <citation type="journal article" date="2019" name="Int. J. Syst. Evol. Microbiol.">
        <title>The Global Catalogue of Microorganisms (GCM) 10K type strain sequencing project: providing services to taxonomists for standard genome sequencing and annotation.</title>
        <authorList>
            <consortium name="The Broad Institute Genomics Platform"/>
            <consortium name="The Broad Institute Genome Sequencing Center for Infectious Disease"/>
            <person name="Wu L."/>
            <person name="Ma J."/>
        </authorList>
    </citation>
    <scope>NUCLEOTIDE SEQUENCE [LARGE SCALE GENOMIC DNA]</scope>
    <source>
        <strain evidence="4">CCUG 53252</strain>
    </source>
</reference>
<accession>A0ABV7ZNW6</accession>
<dbReference type="InterPro" id="IPR003399">
    <property type="entry name" value="Mce/MlaD"/>
</dbReference>
<proteinExistence type="predicted"/>
<dbReference type="Proteomes" id="UP001595751">
    <property type="component" value="Unassembled WGS sequence"/>
</dbReference>
<comment type="caution">
    <text evidence="3">The sequence shown here is derived from an EMBL/GenBank/DDBJ whole genome shotgun (WGS) entry which is preliminary data.</text>
</comment>
<sequence length="367" mass="38022">MKSSIKNIVLGAGLFALVAVVIIGLIAVVGGNSREVTAKFSSTSGLFEGSPVRIMGVEVGTVTEIKPVGDQAEVVMSLDDDIQLPADVGAYVMTPSVVAERFVELSPAYQGGQELGADEAIPLERTHAPLDFGKMIDSIDVITQGLSQAGSEEGGAALNDLAGGMSANSEEMARSLDAMMRATSVVGARSEDIGTLLENLQLIMEAAGANNGELTQLLRDSNSVAKAIQASETDIGTSMADLKTLLEESSKIASEHGEDVAATVDASAALGGALADQKVNLAELIDTLPLGMQNITRSRSEDGRIRIRLNVSTALEQFPAFKEVCAQHPLPMCLAPGVTNPIPVPFADPRTPNIIDGLNSAAAGGGR</sequence>
<dbReference type="RefSeq" id="WP_065421477.1">
    <property type="nucleotide sequence ID" value="NZ_CP047211.1"/>
</dbReference>
<dbReference type="PANTHER" id="PTHR33371:SF4">
    <property type="entry name" value="INTERMEMBRANE PHOSPHOLIPID TRANSPORT SYSTEM BINDING PROTEIN MLAD"/>
    <property type="match status" value="1"/>
</dbReference>
<feature type="domain" description="Mce/MlaD" evidence="2">
    <location>
        <begin position="33"/>
        <end position="107"/>
    </location>
</feature>
<gene>
    <name evidence="3" type="ORF">ACFORJ_06655</name>
</gene>